<feature type="transmembrane region" description="Helical" evidence="1">
    <location>
        <begin position="70"/>
        <end position="92"/>
    </location>
</feature>
<reference evidence="2" key="1">
    <citation type="submission" date="2019-11" db="EMBL/GenBank/DDBJ databases">
        <title>Genomic insights into an expanded diversity of filamentous marine cyanobacteria reveals the extraordinary biosynthetic potential of Moorea and Okeania.</title>
        <authorList>
            <person name="Ferreira Leao T."/>
            <person name="Wang M."/>
            <person name="Moss N."/>
            <person name="Da Silva R."/>
            <person name="Sanders J."/>
            <person name="Nurk S."/>
            <person name="Gurevich A."/>
            <person name="Humphrey G."/>
            <person name="Reher R."/>
            <person name="Zhu Q."/>
            <person name="Belda-Ferre P."/>
            <person name="Glukhov E."/>
            <person name="Rex R."/>
            <person name="Dorrestein P.C."/>
            <person name="Knight R."/>
            <person name="Pevzner P."/>
            <person name="Gerwick W.H."/>
            <person name="Gerwick L."/>
        </authorList>
    </citation>
    <scope>NUCLEOTIDE SEQUENCE</scope>
    <source>
        <strain evidence="2">SIO1C4</strain>
    </source>
</reference>
<sequence>MKVKAVYIPTFLLVANFIVSLPQVAATFSSIRLGGFSLIGVVRVGLLPVLLFILIDTVKSRRIKKIGSRFWIEMILPIFAFLILLIFQIFTLPSRALSGHLSGSADYVFLWLSYLCIVLNLNNETAYKTLQIISLVFLLIFIAAIIQYPYLIISSGKNLLGVLSSYGQSGKIKTFALFASANEDANAIMTLFPFALFYIEKTSGIKRVILRAIILIYIPAILLFNGTRTALIISFPFILSLFYSNLSFKKTISLFPFLVPIIGLIYIFTYSFVGSAFSREAADEGSLNWRMENLWIPATTYTREHSPLVGFGSLGWDYVSRAIEIGYGSGSFLKIIPSHNLYVWSYVGWGTIGLSILLVFIAILFKGSFKLSKLKNFKLSSLSKTVFCSIFGYCIWGCISNAFMPAGWSIFYSLGIIIASMRIILVESNKQFFEYKTNLEYQILPPYIKD</sequence>
<feature type="transmembrane region" description="Helical" evidence="1">
    <location>
        <begin position="410"/>
        <end position="426"/>
    </location>
</feature>
<comment type="caution">
    <text evidence="2">The sequence shown here is derived from an EMBL/GenBank/DDBJ whole genome shotgun (WGS) entry which is preliminary data.</text>
</comment>
<name>A0A6B3N555_9CYAN</name>
<feature type="transmembrane region" description="Helical" evidence="1">
    <location>
        <begin position="36"/>
        <end position="58"/>
    </location>
</feature>
<feature type="transmembrane region" description="Helical" evidence="1">
    <location>
        <begin position="255"/>
        <end position="277"/>
    </location>
</feature>
<feature type="transmembrane region" description="Helical" evidence="1">
    <location>
        <begin position="208"/>
        <end position="224"/>
    </location>
</feature>
<accession>A0A6B3N555</accession>
<dbReference type="PANTHER" id="PTHR37422">
    <property type="entry name" value="TEICHURONIC ACID BIOSYNTHESIS PROTEIN TUAE"/>
    <property type="match status" value="1"/>
</dbReference>
<keyword evidence="1" id="KW-0472">Membrane</keyword>
<feature type="transmembrane region" description="Helical" evidence="1">
    <location>
        <begin position="386"/>
        <end position="404"/>
    </location>
</feature>
<gene>
    <name evidence="2" type="ORF">F6J89_03685</name>
</gene>
<evidence type="ECO:0000256" key="1">
    <source>
        <dbReference type="SAM" id="Phobius"/>
    </source>
</evidence>
<dbReference type="InterPro" id="IPR051533">
    <property type="entry name" value="WaaL-like"/>
</dbReference>
<feature type="transmembrane region" description="Helical" evidence="1">
    <location>
        <begin position="172"/>
        <end position="196"/>
    </location>
</feature>
<feature type="transmembrane region" description="Helical" evidence="1">
    <location>
        <begin position="230"/>
        <end position="248"/>
    </location>
</feature>
<evidence type="ECO:0000313" key="2">
    <source>
        <dbReference type="EMBL" id="NER26737.1"/>
    </source>
</evidence>
<keyword evidence="1" id="KW-0812">Transmembrane</keyword>
<dbReference type="EMBL" id="JAAHFQ010000046">
    <property type="protein sequence ID" value="NER26737.1"/>
    <property type="molecule type" value="Genomic_DNA"/>
</dbReference>
<protein>
    <recommendedName>
        <fullName evidence="3">O-antigen ligase family protein</fullName>
    </recommendedName>
</protein>
<feature type="transmembrane region" description="Helical" evidence="1">
    <location>
        <begin position="341"/>
        <end position="365"/>
    </location>
</feature>
<organism evidence="2">
    <name type="scientific">Symploca sp. SIO1C4</name>
    <dbReference type="NCBI Taxonomy" id="2607765"/>
    <lineage>
        <taxon>Bacteria</taxon>
        <taxon>Bacillati</taxon>
        <taxon>Cyanobacteriota</taxon>
        <taxon>Cyanophyceae</taxon>
        <taxon>Coleofasciculales</taxon>
        <taxon>Coleofasciculaceae</taxon>
        <taxon>Symploca</taxon>
    </lineage>
</organism>
<feature type="transmembrane region" description="Helical" evidence="1">
    <location>
        <begin position="133"/>
        <end position="152"/>
    </location>
</feature>
<dbReference type="PANTHER" id="PTHR37422:SF13">
    <property type="entry name" value="LIPOPOLYSACCHARIDE BIOSYNTHESIS PROTEIN PA4999-RELATED"/>
    <property type="match status" value="1"/>
</dbReference>
<proteinExistence type="predicted"/>
<feature type="transmembrane region" description="Helical" evidence="1">
    <location>
        <begin position="104"/>
        <end position="121"/>
    </location>
</feature>
<evidence type="ECO:0008006" key="3">
    <source>
        <dbReference type="Google" id="ProtNLM"/>
    </source>
</evidence>
<keyword evidence="1" id="KW-1133">Transmembrane helix</keyword>
<dbReference type="AlphaFoldDB" id="A0A6B3N555"/>